<dbReference type="VEuPathDB" id="VectorBase:LOC119169842"/>
<feature type="region of interest" description="Disordered" evidence="6">
    <location>
        <begin position="89"/>
        <end position="117"/>
    </location>
</feature>
<proteinExistence type="predicted"/>
<comment type="subcellular location">
    <subcellularLocation>
        <location evidence="1">Chromosome</location>
        <location evidence="1">Centromere</location>
        <location evidence="1">Kinetochore</location>
    </subcellularLocation>
</comment>
<dbReference type="InterPro" id="IPR000719">
    <property type="entry name" value="Prot_kinase_dom"/>
</dbReference>
<feature type="compositionally biased region" description="Polar residues" evidence="6">
    <location>
        <begin position="276"/>
        <end position="286"/>
    </location>
</feature>
<feature type="compositionally biased region" description="Basic and acidic residues" evidence="6">
    <location>
        <begin position="89"/>
        <end position="111"/>
    </location>
</feature>
<keyword evidence="5" id="KW-0175">Coiled coil</keyword>
<evidence type="ECO:0000256" key="3">
    <source>
        <dbReference type="ARBA" id="ARBA00022838"/>
    </source>
</evidence>
<dbReference type="GO" id="GO:0005634">
    <property type="term" value="C:nucleus"/>
    <property type="evidence" value="ECO:0007669"/>
    <property type="project" value="TreeGrafter"/>
</dbReference>
<dbReference type="InterPro" id="IPR013212">
    <property type="entry name" value="Mad3/Bub1_I"/>
</dbReference>
<dbReference type="EMBL" id="JABSTU010000006">
    <property type="protein sequence ID" value="KAH8027687.1"/>
    <property type="molecule type" value="Genomic_DNA"/>
</dbReference>
<protein>
    <recommendedName>
        <fullName evidence="11">Mitotic checkpoint serine/threonine-protein kinase BUB1</fullName>
    </recommendedName>
</protein>
<dbReference type="GO" id="GO:0051754">
    <property type="term" value="P:meiotic sister chromatid cohesion, centromeric"/>
    <property type="evidence" value="ECO:0007669"/>
    <property type="project" value="TreeGrafter"/>
</dbReference>
<comment type="caution">
    <text evidence="9">The sequence shown here is derived from an EMBL/GenBank/DDBJ whole genome shotgun (WGS) entry which is preliminary data.</text>
</comment>
<evidence type="ECO:0000313" key="10">
    <source>
        <dbReference type="Proteomes" id="UP000821866"/>
    </source>
</evidence>
<evidence type="ECO:0000256" key="1">
    <source>
        <dbReference type="ARBA" id="ARBA00004629"/>
    </source>
</evidence>
<feature type="compositionally biased region" description="Polar residues" evidence="6">
    <location>
        <begin position="1563"/>
        <end position="1576"/>
    </location>
</feature>
<dbReference type="Gene3D" id="1.25.40.430">
    <property type="match status" value="2"/>
</dbReference>
<keyword evidence="4" id="KW-0137">Centromere</keyword>
<dbReference type="SUPFAM" id="SSF56112">
    <property type="entry name" value="Protein kinase-like (PK-like)"/>
    <property type="match status" value="1"/>
</dbReference>
<feature type="region of interest" description="Disordered" evidence="6">
    <location>
        <begin position="1474"/>
        <end position="1520"/>
    </location>
</feature>
<reference evidence="9" key="2">
    <citation type="submission" date="2021-09" db="EMBL/GenBank/DDBJ databases">
        <authorList>
            <person name="Jia N."/>
            <person name="Wang J."/>
            <person name="Shi W."/>
            <person name="Du L."/>
            <person name="Sun Y."/>
            <person name="Zhan W."/>
            <person name="Jiang J."/>
            <person name="Wang Q."/>
            <person name="Zhang B."/>
            <person name="Ji P."/>
            <person name="Sakyi L.B."/>
            <person name="Cui X."/>
            <person name="Yuan T."/>
            <person name="Jiang B."/>
            <person name="Yang W."/>
            <person name="Lam T.T.-Y."/>
            <person name="Chang Q."/>
            <person name="Ding S."/>
            <person name="Wang X."/>
            <person name="Zhu J."/>
            <person name="Ruan X."/>
            <person name="Zhao L."/>
            <person name="Wei J."/>
            <person name="Que T."/>
            <person name="Du C."/>
            <person name="Cheng J."/>
            <person name="Dai P."/>
            <person name="Han X."/>
            <person name="Huang E."/>
            <person name="Gao Y."/>
            <person name="Liu J."/>
            <person name="Shao H."/>
            <person name="Ye R."/>
            <person name="Li L."/>
            <person name="Wei W."/>
            <person name="Wang X."/>
            <person name="Wang C."/>
            <person name="Huo Q."/>
            <person name="Li W."/>
            <person name="Guo W."/>
            <person name="Chen H."/>
            <person name="Chen S."/>
            <person name="Zhou L."/>
            <person name="Zhou L."/>
            <person name="Ni X."/>
            <person name="Tian J."/>
            <person name="Zhou Y."/>
            <person name="Sheng Y."/>
            <person name="Liu T."/>
            <person name="Pan Y."/>
            <person name="Xia L."/>
            <person name="Li J."/>
            <person name="Zhao F."/>
            <person name="Cao W."/>
        </authorList>
    </citation>
    <scope>NUCLEOTIDE SEQUENCE</scope>
    <source>
        <strain evidence="9">Rmic-2018</strain>
        <tissue evidence="9">Larvae</tissue>
    </source>
</reference>
<keyword evidence="10" id="KW-1185">Reference proteome</keyword>
<dbReference type="PROSITE" id="PS00108">
    <property type="entry name" value="PROTEIN_KINASE_ST"/>
    <property type="match status" value="1"/>
</dbReference>
<sequence>MVKKTVKCSGCGVGLKVDPSVEADGEEADTKCRQCEVEEKMEKMMVAQSELLMRIAKLETELATEQEKTRAMGERLKSAEEALAELNKEATYRENSREPATRTVEKEKQASLEKTGLAGSTVARPSFSEVVVGQGGNKAAGVTGASSPQVQNAPAEKSQHVIIAGDSNLNRCTEAIKERVRGDKRVAVGAFPGRKLEAVMRQASAKLKTTADRRNLVIISGGLNDVLNGDAAGLAATLAKGVDDMRATSPKRVAVRCHRRRRRRSTAIRTMEDGDWQSSKENTQPLNEDRHMSSQQAARAPQCQEEDLKQKRREFEEELRTSSGVALLDVYHRYLLWVEQHHFTSSVNVPQLLEQAIVQFKTNTELFNDKRCVGICMRHAVLSAEPVATFQAMFQSGIGEQHAEFYAAWAQQLEASGDTCGASRVLKGGIDRRAAPTSQLERALRQLEARVSRQITDDVQQQCQEAALVGGPKQNLPSVLSPWRPQKQDTVPVTLSVPAARLAEQRGLATVTAGSVAGSQGHTNVRVQADENTPGGGDDLLIHPVATQDFAPATQLTMENTRTAGQCSGVTTKQQLPPAPLQPGFKVPEVQGGLPPPCTSTLVSGCRQGLSERKKSEEMYDDFGWDQWQVPLCRPDPAGLPVRPMYDKASVYRGTTEFQFEEIRLANIRALEREMFERQLEAERNQEVQALKRQLRQMRKELDLLHSLLAQKRSGSNDHAAVTSKIVQLEQSILVAEQSILIQPTSSSGTEEGVRGQRDEVDMTTGTPSAHRRQCPARTSLMSSSKATCHPQCQEEDLKQKRREFEEELRTSSGVALLDVYHRYLLWVEQHHFTSSVNVPQLLEQAIVQFKTNTELFNDERYVGICMRHAVLSAEPVATFQAMFQSGIGEQHAEFYAARAQQLEASGDTCGASRVLKGGIDRRAAPTSQLERALRQLEARVSRQIIDDVQQQCQEAALVGGPKQNLPSVLSPWRPQKQDTAPVTLSVSVARLAEQRGLATVTAGSVAGSQGHTNVRVQADENAPGGGDALLIHPVATQDFAPATQLTMENTRTAGQCSGVTTKQQLPPAPLQPGFKAPEEQGGLPPPRTSTLVPGCRQGLSERKKSEEMYDDFGWDQWQVPLCRPDPAGLPVRPMYDKASVYRGTTEFQFEEIRMASIRALEREMLERQLEAERYQEVQALKRQLRQMRKELDLLHSLLAQKRSGSNDHAAVTSKIVQLEQSILVAEQSILIQPTSSSGMEEGAHGQRDEVDMPTGTPSVHRVSGAGSAENNQSGGSLSPADVSKVVRSLCSRTLGQPHLSLQDSTDCTLQAAPKNTVDELQTETAVEDAAVVVGVPAASCEAFLEPTETEVLACGAHLPPIGDAPGMGGNDENRLQVDCSPPGASVKTKSLQRGVSFAELLMYNDKALEDAEHDIRVERLDDEDTLTYARSKSFLRKLTSTPCVTDHTLPVLGEYFTVGGLTALVQELDIRDPSASSRPAAKLPSAGPLVQPPQQVEQQQPSRTGAPVPPGAAARNRAAPRALRRFSVAVAGGLSPINECSKEDKSSSNSGGSTSSSSSSTQHMASVTTLSTTARPPSGRSCTLPAIKEETDKYCGVFLAAQAAAAPERSQEHDGLEQAASALACGNPFSEELRNKILATWQLQKSDQGKLFESAGNRPALKEGAQITLGDHEVKVLRHLASGAYAPVYLAQMGNAEETCLDDEESFDAPSQVKVVLKVDDSRSSACWESYICCELHRRLSESSETLTKCVVDLQLACFFSNGAITVFPYSPYGNLLDLVNRFKEHCRSSVPECLVLYFALELITILQQVHLCGIIHADIKPENILIVDFPSKTGFLDTLSEQGPSCLQLKEFGRAIDISQLPPGSAFTHVVTTEGFVCPEMRDSRQWTFQTDWFGLLGCLHVLLFGHYMEVDKSSDDTWRIRNKFKRYWQQDLWNRLFSTLLNIPSCSEMPDLKPFGLEIQSLLRNKSRARNVVVEALRAKNFQFSDSTCKPTSPQGVFNLR</sequence>
<accession>A0A9J6DZH9</accession>
<feature type="compositionally biased region" description="Basic and acidic residues" evidence="6">
    <location>
        <begin position="1242"/>
        <end position="1251"/>
    </location>
</feature>
<evidence type="ECO:0000256" key="2">
    <source>
        <dbReference type="ARBA" id="ARBA00022454"/>
    </source>
</evidence>
<dbReference type="PANTHER" id="PTHR14030">
    <property type="entry name" value="MITOTIC CHECKPOINT SERINE/THREONINE-PROTEIN KINASE BUB1"/>
    <property type="match status" value="1"/>
</dbReference>
<feature type="coiled-coil region" evidence="5">
    <location>
        <begin position="1158"/>
        <end position="1198"/>
    </location>
</feature>
<evidence type="ECO:0000259" key="7">
    <source>
        <dbReference type="PROSITE" id="PS50011"/>
    </source>
</evidence>
<feature type="compositionally biased region" description="Low complexity" evidence="6">
    <location>
        <begin position="1548"/>
        <end position="1562"/>
    </location>
</feature>
<dbReference type="SMART" id="SM00220">
    <property type="entry name" value="S_TKc"/>
    <property type="match status" value="1"/>
</dbReference>
<evidence type="ECO:0000256" key="5">
    <source>
        <dbReference type="SAM" id="Coils"/>
    </source>
</evidence>
<feature type="region of interest" description="Disordered" evidence="6">
    <location>
        <begin position="745"/>
        <end position="774"/>
    </location>
</feature>
<feature type="domain" description="BUB1 N-terminal" evidence="8">
    <location>
        <begin position="315"/>
        <end position="468"/>
    </location>
</feature>
<evidence type="ECO:0000313" key="9">
    <source>
        <dbReference type="EMBL" id="KAH8027687.1"/>
    </source>
</evidence>
<feature type="domain" description="Protein kinase" evidence="7">
    <location>
        <begin position="1675"/>
        <end position="1985"/>
    </location>
</feature>
<feature type="region of interest" description="Disordered" evidence="6">
    <location>
        <begin position="258"/>
        <end position="309"/>
    </location>
</feature>
<feature type="coiled-coil region" evidence="5">
    <location>
        <begin position="677"/>
        <end position="708"/>
    </location>
</feature>
<reference evidence="9" key="1">
    <citation type="journal article" date="2020" name="Cell">
        <title>Large-Scale Comparative Analyses of Tick Genomes Elucidate Their Genetic Diversity and Vector Capacities.</title>
        <authorList>
            <consortium name="Tick Genome and Microbiome Consortium (TIGMIC)"/>
            <person name="Jia N."/>
            <person name="Wang J."/>
            <person name="Shi W."/>
            <person name="Du L."/>
            <person name="Sun Y."/>
            <person name="Zhan W."/>
            <person name="Jiang J.F."/>
            <person name="Wang Q."/>
            <person name="Zhang B."/>
            <person name="Ji P."/>
            <person name="Bell-Sakyi L."/>
            <person name="Cui X.M."/>
            <person name="Yuan T.T."/>
            <person name="Jiang B.G."/>
            <person name="Yang W.F."/>
            <person name="Lam T.T."/>
            <person name="Chang Q.C."/>
            <person name="Ding S.J."/>
            <person name="Wang X.J."/>
            <person name="Zhu J.G."/>
            <person name="Ruan X.D."/>
            <person name="Zhao L."/>
            <person name="Wei J.T."/>
            <person name="Ye R.Z."/>
            <person name="Que T.C."/>
            <person name="Du C.H."/>
            <person name="Zhou Y.H."/>
            <person name="Cheng J.X."/>
            <person name="Dai P.F."/>
            <person name="Guo W.B."/>
            <person name="Han X.H."/>
            <person name="Huang E.J."/>
            <person name="Li L.F."/>
            <person name="Wei W."/>
            <person name="Gao Y.C."/>
            <person name="Liu J.Z."/>
            <person name="Shao H.Z."/>
            <person name="Wang X."/>
            <person name="Wang C.C."/>
            <person name="Yang T.C."/>
            <person name="Huo Q.B."/>
            <person name="Li W."/>
            <person name="Chen H.Y."/>
            <person name="Chen S.E."/>
            <person name="Zhou L.G."/>
            <person name="Ni X.B."/>
            <person name="Tian J.H."/>
            <person name="Sheng Y."/>
            <person name="Liu T."/>
            <person name="Pan Y.S."/>
            <person name="Xia L.Y."/>
            <person name="Li J."/>
            <person name="Zhao F."/>
            <person name="Cao W.C."/>
        </authorList>
    </citation>
    <scope>NUCLEOTIDE SEQUENCE</scope>
    <source>
        <strain evidence="9">Rmic-2018</strain>
    </source>
</reference>
<evidence type="ECO:0000256" key="4">
    <source>
        <dbReference type="ARBA" id="ARBA00023328"/>
    </source>
</evidence>
<name>A0A9J6DZH9_RHIMP</name>
<dbReference type="GO" id="GO:0032991">
    <property type="term" value="C:protein-containing complex"/>
    <property type="evidence" value="ECO:0007669"/>
    <property type="project" value="UniProtKB-ARBA"/>
</dbReference>
<dbReference type="GO" id="GO:0000776">
    <property type="term" value="C:kinetochore"/>
    <property type="evidence" value="ECO:0007669"/>
    <property type="project" value="UniProtKB-KW"/>
</dbReference>
<dbReference type="InterPro" id="IPR008271">
    <property type="entry name" value="Ser/Thr_kinase_AS"/>
</dbReference>
<feature type="region of interest" description="Disordered" evidence="6">
    <location>
        <begin position="1538"/>
        <end position="1585"/>
    </location>
</feature>
<feature type="region of interest" description="Disordered" evidence="6">
    <location>
        <begin position="1234"/>
        <end position="1281"/>
    </location>
</feature>
<dbReference type="Pfam" id="PF08311">
    <property type="entry name" value="Mad3_BUB1_I"/>
    <property type="match status" value="2"/>
</dbReference>
<dbReference type="SMART" id="SM00777">
    <property type="entry name" value="Mad3_BUB1_I"/>
    <property type="match status" value="2"/>
</dbReference>
<feature type="compositionally biased region" description="Basic and acidic residues" evidence="6">
    <location>
        <begin position="752"/>
        <end position="761"/>
    </location>
</feature>
<dbReference type="GO" id="GO:0004672">
    <property type="term" value="F:protein kinase activity"/>
    <property type="evidence" value="ECO:0007669"/>
    <property type="project" value="InterPro"/>
</dbReference>
<evidence type="ECO:0008006" key="11">
    <source>
        <dbReference type="Google" id="ProtNLM"/>
    </source>
</evidence>
<dbReference type="Gene3D" id="1.10.510.10">
    <property type="entry name" value="Transferase(Phosphotransferase) domain 1"/>
    <property type="match status" value="1"/>
</dbReference>
<dbReference type="Pfam" id="PF00069">
    <property type="entry name" value="Pkinase"/>
    <property type="match status" value="1"/>
</dbReference>
<keyword evidence="2" id="KW-0158">Chromosome</keyword>
<dbReference type="GO" id="GO:0005524">
    <property type="term" value="F:ATP binding"/>
    <property type="evidence" value="ECO:0007669"/>
    <property type="project" value="InterPro"/>
</dbReference>
<gene>
    <name evidence="9" type="ORF">HPB51_007237</name>
</gene>
<organism evidence="9 10">
    <name type="scientific">Rhipicephalus microplus</name>
    <name type="common">Cattle tick</name>
    <name type="synonym">Boophilus microplus</name>
    <dbReference type="NCBI Taxonomy" id="6941"/>
    <lineage>
        <taxon>Eukaryota</taxon>
        <taxon>Metazoa</taxon>
        <taxon>Ecdysozoa</taxon>
        <taxon>Arthropoda</taxon>
        <taxon>Chelicerata</taxon>
        <taxon>Arachnida</taxon>
        <taxon>Acari</taxon>
        <taxon>Parasitiformes</taxon>
        <taxon>Ixodida</taxon>
        <taxon>Ixodoidea</taxon>
        <taxon>Ixodidae</taxon>
        <taxon>Rhipicephalinae</taxon>
        <taxon>Rhipicephalus</taxon>
        <taxon>Boophilus</taxon>
    </lineage>
</organism>
<feature type="domain" description="BUB1 N-terminal" evidence="8">
    <location>
        <begin position="805"/>
        <end position="971"/>
    </location>
</feature>
<dbReference type="PROSITE" id="PS50011">
    <property type="entry name" value="PROTEIN_KINASE_DOM"/>
    <property type="match status" value="1"/>
</dbReference>
<feature type="region of interest" description="Disordered" evidence="6">
    <location>
        <begin position="1065"/>
        <end position="1092"/>
    </location>
</feature>
<dbReference type="PROSITE" id="PS51489">
    <property type="entry name" value="BUB1_N"/>
    <property type="match status" value="2"/>
</dbReference>
<dbReference type="GO" id="GO:0007094">
    <property type="term" value="P:mitotic spindle assembly checkpoint signaling"/>
    <property type="evidence" value="ECO:0007669"/>
    <property type="project" value="InterPro"/>
</dbReference>
<feature type="compositionally biased region" description="Low complexity" evidence="6">
    <location>
        <begin position="1489"/>
        <end position="1502"/>
    </location>
</feature>
<dbReference type="PANTHER" id="PTHR14030:SF4">
    <property type="entry name" value="BUB1 KINASE, ISOFORM A-RELATED"/>
    <property type="match status" value="1"/>
</dbReference>
<keyword evidence="3" id="KW-0995">Kinetochore</keyword>
<dbReference type="InterPro" id="IPR015661">
    <property type="entry name" value="Bub1/Mad3"/>
</dbReference>
<evidence type="ECO:0000256" key="6">
    <source>
        <dbReference type="SAM" id="MobiDB-lite"/>
    </source>
</evidence>
<dbReference type="InterPro" id="IPR011009">
    <property type="entry name" value="Kinase-like_dom_sf"/>
</dbReference>
<dbReference type="Proteomes" id="UP000821866">
    <property type="component" value="Chromosome 4"/>
</dbReference>
<dbReference type="VEuPathDB" id="VectorBase:LOC119186856"/>
<evidence type="ECO:0000259" key="8">
    <source>
        <dbReference type="PROSITE" id="PS51489"/>
    </source>
</evidence>